<protein>
    <recommendedName>
        <fullName evidence="3">aldehyde dehydrogenase (NAD(+))</fullName>
        <ecNumber evidence="3">1.2.1.3</ecNumber>
    </recommendedName>
</protein>
<dbReference type="Proteomes" id="UP000002484">
    <property type="component" value="Chromosome"/>
</dbReference>
<dbReference type="STRING" id="298654.FraEuI1c_3854"/>
<dbReference type="PANTHER" id="PTHR42804">
    <property type="entry name" value="ALDEHYDE DEHYDROGENASE"/>
    <property type="match status" value="1"/>
</dbReference>
<feature type="active site" evidence="5">
    <location>
        <position position="260"/>
    </location>
</feature>
<dbReference type="PROSITE" id="PS00070">
    <property type="entry name" value="ALDEHYDE_DEHYDR_CYS"/>
    <property type="match status" value="1"/>
</dbReference>
<dbReference type="Gene3D" id="3.40.605.10">
    <property type="entry name" value="Aldehyde Dehydrogenase, Chain A, domain 1"/>
    <property type="match status" value="1"/>
</dbReference>
<dbReference type="EMBL" id="CP002299">
    <property type="protein sequence ID" value="ADP81861.1"/>
    <property type="molecule type" value="Genomic_DNA"/>
</dbReference>
<evidence type="ECO:0000256" key="6">
    <source>
        <dbReference type="RuleBase" id="RU003345"/>
    </source>
</evidence>
<dbReference type="InterPro" id="IPR016162">
    <property type="entry name" value="Ald_DH_N"/>
</dbReference>
<organism evidence="8 9">
    <name type="scientific">Pseudofrankia inefficax (strain DSM 45817 / CECT 9037 / DDB 130130 / EuI1c)</name>
    <name type="common">Frankia inefficax</name>
    <dbReference type="NCBI Taxonomy" id="298654"/>
    <lineage>
        <taxon>Bacteria</taxon>
        <taxon>Bacillati</taxon>
        <taxon>Actinomycetota</taxon>
        <taxon>Actinomycetes</taxon>
        <taxon>Frankiales</taxon>
        <taxon>Frankiaceae</taxon>
        <taxon>Pseudofrankia</taxon>
    </lineage>
</organism>
<dbReference type="HOGENOM" id="CLU_005391_0_2_11"/>
<dbReference type="PROSITE" id="PS00687">
    <property type="entry name" value="ALDEHYDE_DEHYDR_GLU"/>
    <property type="match status" value="1"/>
</dbReference>
<dbReference type="InterPro" id="IPR015590">
    <property type="entry name" value="Aldehyde_DH_dom"/>
</dbReference>
<keyword evidence="9" id="KW-1185">Reference proteome</keyword>
<evidence type="ECO:0000256" key="5">
    <source>
        <dbReference type="PROSITE-ProRule" id="PRU10007"/>
    </source>
</evidence>
<gene>
    <name evidence="8" type="ordered locus">FraEuI1c_3854</name>
</gene>
<accession>E3J482</accession>
<comment type="similarity">
    <text evidence="1 6">Belongs to the aldehyde dehydrogenase family.</text>
</comment>
<dbReference type="CDD" id="cd07139">
    <property type="entry name" value="ALDH_AldA-Rv0768"/>
    <property type="match status" value="1"/>
</dbReference>
<dbReference type="InterPro" id="IPR016160">
    <property type="entry name" value="Ald_DH_CS_CYS"/>
</dbReference>
<evidence type="ECO:0000313" key="9">
    <source>
        <dbReference type="Proteomes" id="UP000002484"/>
    </source>
</evidence>
<evidence type="ECO:0000256" key="2">
    <source>
        <dbReference type="ARBA" id="ARBA00023002"/>
    </source>
</evidence>
<comment type="catalytic activity">
    <reaction evidence="4">
        <text>an aldehyde + NAD(+) + H2O = a carboxylate + NADH + 2 H(+)</text>
        <dbReference type="Rhea" id="RHEA:16185"/>
        <dbReference type="ChEBI" id="CHEBI:15377"/>
        <dbReference type="ChEBI" id="CHEBI:15378"/>
        <dbReference type="ChEBI" id="CHEBI:17478"/>
        <dbReference type="ChEBI" id="CHEBI:29067"/>
        <dbReference type="ChEBI" id="CHEBI:57540"/>
        <dbReference type="ChEBI" id="CHEBI:57945"/>
        <dbReference type="EC" id="1.2.1.3"/>
    </reaction>
</comment>
<dbReference type="Gene3D" id="3.40.309.10">
    <property type="entry name" value="Aldehyde Dehydrogenase, Chain A, domain 2"/>
    <property type="match status" value="1"/>
</dbReference>
<dbReference type="FunFam" id="3.40.605.10:FF:000007">
    <property type="entry name" value="NAD/NADP-dependent betaine aldehyde dehydrogenase"/>
    <property type="match status" value="1"/>
</dbReference>
<dbReference type="EC" id="1.2.1.3" evidence="3"/>
<evidence type="ECO:0000313" key="8">
    <source>
        <dbReference type="EMBL" id="ADP81861.1"/>
    </source>
</evidence>
<dbReference type="FunFam" id="3.40.605.10:FF:000026">
    <property type="entry name" value="Aldehyde dehydrogenase, putative"/>
    <property type="match status" value="1"/>
</dbReference>
<dbReference type="PANTHER" id="PTHR42804:SF1">
    <property type="entry name" value="ALDEHYDE DEHYDROGENASE-RELATED"/>
    <property type="match status" value="1"/>
</dbReference>
<name>E3J482_PSEI1</name>
<dbReference type="SUPFAM" id="SSF53720">
    <property type="entry name" value="ALDH-like"/>
    <property type="match status" value="1"/>
</dbReference>
<proteinExistence type="inferred from homology"/>
<dbReference type="InParanoid" id="E3J482"/>
<dbReference type="InterPro" id="IPR016161">
    <property type="entry name" value="Ald_DH/histidinol_DH"/>
</dbReference>
<evidence type="ECO:0000256" key="4">
    <source>
        <dbReference type="ARBA" id="ARBA00049194"/>
    </source>
</evidence>
<dbReference type="InterPro" id="IPR029510">
    <property type="entry name" value="Ald_DH_CS_GLU"/>
</dbReference>
<dbReference type="KEGG" id="fri:FraEuI1c_3854"/>
<dbReference type="Pfam" id="PF00171">
    <property type="entry name" value="Aldedh"/>
    <property type="match status" value="1"/>
</dbReference>
<dbReference type="GO" id="GO:0004029">
    <property type="term" value="F:aldehyde dehydrogenase (NAD+) activity"/>
    <property type="evidence" value="ECO:0007669"/>
    <property type="project" value="UniProtKB-EC"/>
</dbReference>
<evidence type="ECO:0000256" key="1">
    <source>
        <dbReference type="ARBA" id="ARBA00009986"/>
    </source>
</evidence>
<dbReference type="OrthoDB" id="6882680at2"/>
<dbReference type="FunCoup" id="E3J482">
    <property type="interactions" value="215"/>
</dbReference>
<dbReference type="RefSeq" id="WP_013424979.1">
    <property type="nucleotide sequence ID" value="NC_014666.1"/>
</dbReference>
<dbReference type="FunFam" id="3.40.309.10:FF:000009">
    <property type="entry name" value="Aldehyde dehydrogenase A"/>
    <property type="match status" value="1"/>
</dbReference>
<dbReference type="AlphaFoldDB" id="E3J482"/>
<dbReference type="eggNOG" id="COG1012">
    <property type="taxonomic scope" value="Bacteria"/>
</dbReference>
<feature type="domain" description="Aldehyde dehydrogenase" evidence="7">
    <location>
        <begin position="23"/>
        <end position="483"/>
    </location>
</feature>
<sequence length="489" mass="51023">MSIAPPQTSSVIVKDRLFVGGEWVAPAGTGTIDVISPHTEQVIATVADANGADIDRAVAAARTAFDDGPWPRTSPAERAAMIRAIGAAIQARAQEFADTVTAEMGAPSTFALFGNTLAAAMVLDGYASVLDTFPFEEERPGLLAPVTVIKAPVGVCAGIVPWNVPLFLIATKIGASLASGSTMVIKSAPETPLTGYLLAEVLQSVGLPPGVINIITSGRENSELLVRHPGVDKVSFTGSSAVGRRIGGICGEQLKRCTLELGGKSAAIILDDADVSTALPALMPAVFMNTGQVCAAQTRVLAPRSRYAEIVDGLADLVAETRVGDPANPETVVGPLVAERQRDRVEGYIHAGVDEGARLIRGGGRPALDRGWYVEPTLFADVDNGMRIAQEEIFGPVLSVIPYDTEDDAVRIANDSNYGLSGSVWTGDPEHGAAVGRRVRTGVMAINSGTVVELKNPFGGFKQSGIGREMGAEGIAAYLETQTLVHPHG</sequence>
<evidence type="ECO:0000259" key="7">
    <source>
        <dbReference type="Pfam" id="PF00171"/>
    </source>
</evidence>
<reference evidence="8 9" key="1">
    <citation type="submission" date="2010-10" db="EMBL/GenBank/DDBJ databases">
        <title>Complete sequence of Frankia sp. EuI1c.</title>
        <authorList>
            <consortium name="US DOE Joint Genome Institute"/>
            <person name="Lucas S."/>
            <person name="Copeland A."/>
            <person name="Lapidus A."/>
            <person name="Cheng J.-F."/>
            <person name="Bruce D."/>
            <person name="Goodwin L."/>
            <person name="Pitluck S."/>
            <person name="Chertkov O."/>
            <person name="Detter J.C."/>
            <person name="Han C."/>
            <person name="Tapia R."/>
            <person name="Land M."/>
            <person name="Hauser L."/>
            <person name="Jeffries C."/>
            <person name="Kyrpides N."/>
            <person name="Ivanova N."/>
            <person name="Mikhailova N."/>
            <person name="Beauchemin N."/>
            <person name="Sen A."/>
            <person name="Sur S.A."/>
            <person name="Gtari M."/>
            <person name="Wall L."/>
            <person name="Tisa L."/>
            <person name="Woyke T."/>
        </authorList>
    </citation>
    <scope>NUCLEOTIDE SEQUENCE [LARGE SCALE GENOMIC DNA]</scope>
    <source>
        <strain evidence="9">DSM 45817 / CECT 9037 / EuI1c</strain>
    </source>
</reference>
<evidence type="ECO:0000256" key="3">
    <source>
        <dbReference type="ARBA" id="ARBA00024226"/>
    </source>
</evidence>
<keyword evidence="2 6" id="KW-0560">Oxidoreductase</keyword>
<dbReference type="InterPro" id="IPR016163">
    <property type="entry name" value="Ald_DH_C"/>
</dbReference>